<dbReference type="GO" id="GO:0005634">
    <property type="term" value="C:nucleus"/>
    <property type="evidence" value="ECO:0007669"/>
    <property type="project" value="TreeGrafter"/>
</dbReference>
<dbReference type="GO" id="GO:0031931">
    <property type="term" value="C:TORC1 complex"/>
    <property type="evidence" value="ECO:0007669"/>
    <property type="project" value="TreeGrafter"/>
</dbReference>
<dbReference type="PANTHER" id="PTHR11139">
    <property type="entry name" value="ATAXIA TELANGIECTASIA MUTATED ATM -RELATED"/>
    <property type="match status" value="1"/>
</dbReference>
<dbReference type="GO" id="GO:0016242">
    <property type="term" value="P:negative regulation of macroautophagy"/>
    <property type="evidence" value="ECO:0007669"/>
    <property type="project" value="TreeGrafter"/>
</dbReference>
<evidence type="ECO:0000313" key="6">
    <source>
        <dbReference type="Proteomes" id="UP000678499"/>
    </source>
</evidence>
<dbReference type="InterPro" id="IPR011009">
    <property type="entry name" value="Kinase-like_dom_sf"/>
</dbReference>
<proteinExistence type="predicted"/>
<dbReference type="Proteomes" id="UP000678499">
    <property type="component" value="Unassembled WGS sequence"/>
</dbReference>
<reference evidence="5" key="1">
    <citation type="submission" date="2020-11" db="EMBL/GenBank/DDBJ databases">
        <authorList>
            <person name="Tran Van P."/>
        </authorList>
    </citation>
    <scope>NUCLEOTIDE SEQUENCE</scope>
</reference>
<feature type="domain" description="FAT" evidence="4">
    <location>
        <begin position="1"/>
        <end position="219"/>
    </location>
</feature>
<feature type="compositionally biased region" description="Basic and acidic residues" evidence="2">
    <location>
        <begin position="236"/>
        <end position="254"/>
    </location>
</feature>
<evidence type="ECO:0000256" key="2">
    <source>
        <dbReference type="SAM" id="MobiDB-lite"/>
    </source>
</evidence>
<dbReference type="EMBL" id="CAJPEX010010945">
    <property type="protein sequence ID" value="CAG0925153.1"/>
    <property type="molecule type" value="Genomic_DNA"/>
</dbReference>
<dbReference type="PROSITE" id="PS51189">
    <property type="entry name" value="FAT"/>
    <property type="match status" value="1"/>
</dbReference>
<dbReference type="SMART" id="SM01345">
    <property type="entry name" value="Rapamycin_bind"/>
    <property type="match status" value="1"/>
</dbReference>
<evidence type="ECO:0000313" key="5">
    <source>
        <dbReference type="EMBL" id="CAD7285001.1"/>
    </source>
</evidence>
<name>A0A7R9GKT5_9CRUS</name>
<dbReference type="GO" id="GO:0031932">
    <property type="term" value="C:TORC2 complex"/>
    <property type="evidence" value="ECO:0007669"/>
    <property type="project" value="TreeGrafter"/>
</dbReference>
<dbReference type="GO" id="GO:0031929">
    <property type="term" value="P:TOR signaling"/>
    <property type="evidence" value="ECO:0007669"/>
    <property type="project" value="TreeGrafter"/>
</dbReference>
<evidence type="ECO:0000259" key="4">
    <source>
        <dbReference type="PROSITE" id="PS51189"/>
    </source>
</evidence>
<evidence type="ECO:0000256" key="1">
    <source>
        <dbReference type="SAM" id="Coils"/>
    </source>
</evidence>
<accession>A0A7R9GKT5</accession>
<keyword evidence="6" id="KW-1185">Reference proteome</keyword>
<organism evidence="5">
    <name type="scientific">Notodromas monacha</name>
    <dbReference type="NCBI Taxonomy" id="399045"/>
    <lineage>
        <taxon>Eukaryota</taxon>
        <taxon>Metazoa</taxon>
        <taxon>Ecdysozoa</taxon>
        <taxon>Arthropoda</taxon>
        <taxon>Crustacea</taxon>
        <taxon>Oligostraca</taxon>
        <taxon>Ostracoda</taxon>
        <taxon>Podocopa</taxon>
        <taxon>Podocopida</taxon>
        <taxon>Cypridocopina</taxon>
        <taxon>Cypridoidea</taxon>
        <taxon>Cyprididae</taxon>
        <taxon>Notodromas</taxon>
    </lineage>
</organism>
<gene>
    <name evidence="5" type="ORF">NMOB1V02_LOCUS12603</name>
</gene>
<dbReference type="PANTHER" id="PTHR11139:SF119">
    <property type="entry name" value="SERINE_THREONINE-PROTEIN KINASE SMG1"/>
    <property type="match status" value="1"/>
</dbReference>
<dbReference type="GO" id="GO:0005737">
    <property type="term" value="C:cytoplasm"/>
    <property type="evidence" value="ECO:0007669"/>
    <property type="project" value="TreeGrafter"/>
</dbReference>
<feature type="coiled-coil region" evidence="1">
    <location>
        <begin position="290"/>
        <end position="350"/>
    </location>
</feature>
<dbReference type="EMBL" id="OA892982">
    <property type="protein sequence ID" value="CAD7285001.1"/>
    <property type="molecule type" value="Genomic_DNA"/>
</dbReference>
<dbReference type="AlphaFoldDB" id="A0A7R9GKT5"/>
<feature type="domain" description="PI3K/PI4K catalytic" evidence="3">
    <location>
        <begin position="487"/>
        <end position="544"/>
    </location>
</feature>
<dbReference type="InterPro" id="IPR050517">
    <property type="entry name" value="DDR_Repair_Kinase"/>
</dbReference>
<dbReference type="InterPro" id="IPR014009">
    <property type="entry name" value="PIK_FAT"/>
</dbReference>
<keyword evidence="1" id="KW-0175">Coiled coil</keyword>
<feature type="non-terminal residue" evidence="5">
    <location>
        <position position="544"/>
    </location>
</feature>
<dbReference type="GO" id="GO:0004674">
    <property type="term" value="F:protein serine/threonine kinase activity"/>
    <property type="evidence" value="ECO:0007669"/>
    <property type="project" value="TreeGrafter"/>
</dbReference>
<dbReference type="InterPro" id="IPR000403">
    <property type="entry name" value="PI3/4_kinase_cat_dom"/>
</dbReference>
<evidence type="ECO:0000259" key="3">
    <source>
        <dbReference type="PROSITE" id="PS50290"/>
    </source>
</evidence>
<dbReference type="Gene3D" id="3.30.1010.10">
    <property type="entry name" value="Phosphatidylinositol 3-kinase Catalytic Subunit, Chain A, domain 4"/>
    <property type="match status" value="1"/>
</dbReference>
<feature type="region of interest" description="Disordered" evidence="2">
    <location>
        <begin position="236"/>
        <end position="260"/>
    </location>
</feature>
<dbReference type="SUPFAM" id="SSF56112">
    <property type="entry name" value="Protein kinase-like (PK-like)"/>
    <property type="match status" value="1"/>
</dbReference>
<feature type="non-terminal residue" evidence="5">
    <location>
        <position position="1"/>
    </location>
</feature>
<dbReference type="OrthoDB" id="10065496at2759"/>
<protein>
    <submittedName>
        <fullName evidence="5">Uncharacterized protein</fullName>
    </submittedName>
</protein>
<dbReference type="PROSITE" id="PS50290">
    <property type="entry name" value="PI3_4_KINASE_3"/>
    <property type="match status" value="1"/>
</dbReference>
<sequence>FRENPASIIDDEKHALDRLFPPLSTESRAERVKIETILTEHWAQSLSRGFSNGSVNEECVYVDEVSFARSKLNEELARQCPWLVTPNRRELLEQVLDIAEDGMSKAFAYHSACAEAYFKCLSMRQSEGGDSKSRPMEDAKATLRILSLTVRHANHMSPTLEDGWARTPTFPWKLIIPQLFSSLSNPNISVRKWLSDLVCRLAEDYPHLIVFPAVVGASCTLPNVNESRAKDLWDKLEAPEDSKDAAEESNPKDFEADEEDDIALGKERSKPFGEDNDTEILVNTCYVALLDALTKTNREHVAEVETLVRELRRITLLWDEAWLGSVLHNLPHLNRRLAQLEGEVKKVQSNQFLSFEEKKTIVRGKFDVLVKPILFVLEQLHEITGGEAETKHELWFQDKFGSVIENTLHCLRNPKHPEQPKNTLNEIVALEQWLRQKGVSEKSQINSLLKLADISPTLAGLKHTVIAVPGSVNNAMGKQDWITIAGFESSVQILPTKTRPKKLVVKGSDGKRYPFLFKGLEDLHLDERVMQFLKIVNSMLVAER</sequence>